<dbReference type="GO" id="GO:1902201">
    <property type="term" value="P:negative regulation of bacterial-type flagellum-dependent cell motility"/>
    <property type="evidence" value="ECO:0007669"/>
    <property type="project" value="TreeGrafter"/>
</dbReference>
<dbReference type="CDD" id="cd01949">
    <property type="entry name" value="GGDEF"/>
    <property type="match status" value="1"/>
</dbReference>
<dbReference type="InterPro" id="IPR029787">
    <property type="entry name" value="Nucleotide_cyclase"/>
</dbReference>
<feature type="domain" description="HDOD" evidence="4">
    <location>
        <begin position="22"/>
        <end position="215"/>
    </location>
</feature>
<dbReference type="OrthoDB" id="9797768at2"/>
<dbReference type="SUPFAM" id="SSF55073">
    <property type="entry name" value="Nucleotide cyclase"/>
    <property type="match status" value="1"/>
</dbReference>
<dbReference type="EC" id="2.7.7.65" evidence="1"/>
<dbReference type="Gene3D" id="3.30.70.270">
    <property type="match status" value="1"/>
</dbReference>
<dbReference type="PROSITE" id="PS51833">
    <property type="entry name" value="HDOD"/>
    <property type="match status" value="1"/>
</dbReference>
<dbReference type="Proteomes" id="UP000246145">
    <property type="component" value="Unassembled WGS sequence"/>
</dbReference>
<dbReference type="Pfam" id="PF08668">
    <property type="entry name" value="HDOD"/>
    <property type="match status" value="1"/>
</dbReference>
<dbReference type="SMART" id="SM00267">
    <property type="entry name" value="GGDEF"/>
    <property type="match status" value="1"/>
</dbReference>
<dbReference type="GO" id="GO:0052621">
    <property type="term" value="F:diguanylate cyclase activity"/>
    <property type="evidence" value="ECO:0007669"/>
    <property type="project" value="UniProtKB-EC"/>
</dbReference>
<dbReference type="PROSITE" id="PS50887">
    <property type="entry name" value="GGDEF"/>
    <property type="match status" value="1"/>
</dbReference>
<dbReference type="EMBL" id="QEKO01000002">
    <property type="protein sequence ID" value="PVY62574.1"/>
    <property type="molecule type" value="Genomic_DNA"/>
</dbReference>
<dbReference type="PANTHER" id="PTHR45138">
    <property type="entry name" value="REGULATORY COMPONENTS OF SENSORY TRANSDUCTION SYSTEM"/>
    <property type="match status" value="1"/>
</dbReference>
<dbReference type="NCBIfam" id="TIGR00254">
    <property type="entry name" value="GGDEF"/>
    <property type="match status" value="1"/>
</dbReference>
<dbReference type="PANTHER" id="PTHR45138:SF9">
    <property type="entry name" value="DIGUANYLATE CYCLASE DGCM-RELATED"/>
    <property type="match status" value="1"/>
</dbReference>
<dbReference type="AlphaFoldDB" id="A0A2U1CNQ7"/>
<dbReference type="GO" id="GO:0043709">
    <property type="term" value="P:cell adhesion involved in single-species biofilm formation"/>
    <property type="evidence" value="ECO:0007669"/>
    <property type="project" value="TreeGrafter"/>
</dbReference>
<evidence type="ECO:0000256" key="1">
    <source>
        <dbReference type="ARBA" id="ARBA00012528"/>
    </source>
</evidence>
<keyword evidence="6" id="KW-1185">Reference proteome</keyword>
<dbReference type="SUPFAM" id="SSF109604">
    <property type="entry name" value="HD-domain/PDEase-like"/>
    <property type="match status" value="1"/>
</dbReference>
<protein>
    <recommendedName>
        <fullName evidence="1">diguanylate cyclase</fullName>
        <ecNumber evidence="1">2.7.7.65</ecNumber>
    </recommendedName>
</protein>
<evidence type="ECO:0000259" key="3">
    <source>
        <dbReference type="PROSITE" id="PS50887"/>
    </source>
</evidence>
<dbReference type="STRING" id="1231391.GCA_000308195_02117"/>
<proteinExistence type="predicted"/>
<dbReference type="Pfam" id="PF00990">
    <property type="entry name" value="GGDEF"/>
    <property type="match status" value="1"/>
</dbReference>
<evidence type="ECO:0000313" key="5">
    <source>
        <dbReference type="EMBL" id="PVY62574.1"/>
    </source>
</evidence>
<evidence type="ECO:0000313" key="6">
    <source>
        <dbReference type="Proteomes" id="UP000246145"/>
    </source>
</evidence>
<dbReference type="InterPro" id="IPR043128">
    <property type="entry name" value="Rev_trsase/Diguanyl_cyclase"/>
</dbReference>
<comment type="caution">
    <text evidence="5">The sequence shown here is derived from an EMBL/GenBank/DDBJ whole genome shotgun (WGS) entry which is preliminary data.</text>
</comment>
<evidence type="ECO:0000259" key="4">
    <source>
        <dbReference type="PROSITE" id="PS51833"/>
    </source>
</evidence>
<accession>A0A2U1CNQ7</accession>
<evidence type="ECO:0000256" key="2">
    <source>
        <dbReference type="ARBA" id="ARBA00034247"/>
    </source>
</evidence>
<feature type="domain" description="GGDEF" evidence="3">
    <location>
        <begin position="371"/>
        <end position="508"/>
    </location>
</feature>
<reference evidence="5 6" key="1">
    <citation type="submission" date="2018-04" db="EMBL/GenBank/DDBJ databases">
        <title>Genomic Encyclopedia of Type Strains, Phase IV (KMG-IV): sequencing the most valuable type-strain genomes for metagenomic binning, comparative biology and taxonomic classification.</title>
        <authorList>
            <person name="Goeker M."/>
        </authorList>
    </citation>
    <scope>NUCLEOTIDE SEQUENCE [LARGE SCALE GENOMIC DNA]</scope>
    <source>
        <strain evidence="5 6">DSM 10065</strain>
    </source>
</reference>
<name>A0A2U1CNQ7_9BURK</name>
<dbReference type="InterPro" id="IPR050469">
    <property type="entry name" value="Diguanylate_Cyclase"/>
</dbReference>
<dbReference type="RefSeq" id="WP_116518437.1">
    <property type="nucleotide sequence ID" value="NZ_JACCEX010000002.1"/>
</dbReference>
<dbReference type="InterPro" id="IPR013976">
    <property type="entry name" value="HDOD"/>
</dbReference>
<dbReference type="FunFam" id="3.30.70.270:FF:000001">
    <property type="entry name" value="Diguanylate cyclase domain protein"/>
    <property type="match status" value="1"/>
</dbReference>
<gene>
    <name evidence="5" type="ORF">C7440_2068</name>
</gene>
<sequence length="511" mass="54990">MASIPQASAAQFLTQLKYCKSLPTLPAVALQLIELAEDSTATLDEFAQRVSFDPALVGKLLRTANSSFYGFRRKVASLSEAIGLMGLNATISLSLSFSLRGLTSGQGGALDDTDYWSRSLLTALAARTIATELRERQPEDFLLAGLLQDIGVLAMASMLGDAYIALYKQGAGHAALLKQEVQSYGFDHAQAGAQLLKYWRLPERFHECVLRSHAATQAGGEGGAGIVQLSACVAAAAHIADAWIQGATDASFNAAYRSVRHYLGISPGQYQNIIAKMRDEMPEMEALFESELLDPGILQGIQDSARELLALNNLRLSRASAEASVQIQALEQRIATLETQTRRDALTGLYNRTYLQHQLELEFDKAMREQSPLCLAYIDVDRFKSINDTFGHATGDQVLVTVAQRILSAARPTDTVARYGGEEFIVLLPDTGLADARAVLEGMLSRVRDKPCLAGANADSHVTFSAGIAALVPGAASFGNPAALLEAADDALYRTKSNGRGQITVHEPDAQ</sequence>
<organism evidence="5 6">
    <name type="scientific">Pusillimonas noertemannii</name>
    <dbReference type="NCBI Taxonomy" id="305977"/>
    <lineage>
        <taxon>Bacteria</taxon>
        <taxon>Pseudomonadati</taxon>
        <taxon>Pseudomonadota</taxon>
        <taxon>Betaproteobacteria</taxon>
        <taxon>Burkholderiales</taxon>
        <taxon>Alcaligenaceae</taxon>
        <taxon>Pusillimonas</taxon>
    </lineage>
</organism>
<comment type="catalytic activity">
    <reaction evidence="2">
        <text>2 GTP = 3',3'-c-di-GMP + 2 diphosphate</text>
        <dbReference type="Rhea" id="RHEA:24898"/>
        <dbReference type="ChEBI" id="CHEBI:33019"/>
        <dbReference type="ChEBI" id="CHEBI:37565"/>
        <dbReference type="ChEBI" id="CHEBI:58805"/>
        <dbReference type="EC" id="2.7.7.65"/>
    </reaction>
</comment>
<dbReference type="Gene3D" id="1.10.3210.10">
    <property type="entry name" value="Hypothetical protein af1432"/>
    <property type="match status" value="1"/>
</dbReference>
<dbReference type="GO" id="GO:0005886">
    <property type="term" value="C:plasma membrane"/>
    <property type="evidence" value="ECO:0007669"/>
    <property type="project" value="TreeGrafter"/>
</dbReference>
<dbReference type="InterPro" id="IPR000160">
    <property type="entry name" value="GGDEF_dom"/>
</dbReference>